<dbReference type="InterPro" id="IPR036409">
    <property type="entry name" value="Aldolase_II/adducin_N_sf"/>
</dbReference>
<dbReference type="Pfam" id="PF00596">
    <property type="entry name" value="Aldolase_II"/>
    <property type="match status" value="1"/>
</dbReference>
<organism evidence="4 5">
    <name type="scientific">Thermacetogenium phaeum (strain ATCC BAA-254 / DSM 26808 / PB)</name>
    <dbReference type="NCBI Taxonomy" id="1089553"/>
    <lineage>
        <taxon>Bacteria</taxon>
        <taxon>Bacillati</taxon>
        <taxon>Bacillota</taxon>
        <taxon>Clostridia</taxon>
        <taxon>Thermoanaerobacterales</taxon>
        <taxon>Thermoanaerobacteraceae</taxon>
        <taxon>Thermacetogenium</taxon>
    </lineage>
</organism>
<dbReference type="EMBL" id="CP003732">
    <property type="protein sequence ID" value="AFV11243.1"/>
    <property type="molecule type" value="Genomic_DNA"/>
</dbReference>
<dbReference type="GO" id="GO:0019323">
    <property type="term" value="P:pentose catabolic process"/>
    <property type="evidence" value="ECO:0007669"/>
    <property type="project" value="TreeGrafter"/>
</dbReference>
<dbReference type="InterPro" id="IPR001303">
    <property type="entry name" value="Aldolase_II/adducin_N"/>
</dbReference>
<dbReference type="HOGENOM" id="CLU_006033_3_0_9"/>
<evidence type="ECO:0000313" key="5">
    <source>
        <dbReference type="Proteomes" id="UP000000467"/>
    </source>
</evidence>
<dbReference type="Gene3D" id="3.40.225.10">
    <property type="entry name" value="Class II aldolase/adducin N-terminal domain"/>
    <property type="match status" value="1"/>
</dbReference>
<name>K4LEG0_THEPS</name>
<evidence type="ECO:0000313" key="4">
    <source>
        <dbReference type="EMBL" id="AFV11243.1"/>
    </source>
</evidence>
<dbReference type="PANTHER" id="PTHR22789:SF0">
    <property type="entry name" value="3-OXO-TETRONATE 4-PHOSPHATE DECARBOXYLASE-RELATED"/>
    <property type="match status" value="1"/>
</dbReference>
<accession>K4LEG0</accession>
<keyword evidence="5" id="KW-1185">Reference proteome</keyword>
<dbReference type="SMART" id="SM01007">
    <property type="entry name" value="Aldolase_II"/>
    <property type="match status" value="1"/>
</dbReference>
<sequence>MFHQKTAAEIVAVGRQLVSKGLVSGTWGNISARIPGAGDFLITPSGVPYESLDAQDLVLLDPEGKVKKGTLRPSTETPLHIAIYKKRPDVLAIVHTHSPYASVFAVNRRELPPVLEEQAQLLGGTVRVAPYAPPGSKELADGAVTALEGRSAVILANHGVVGVGRSLKDALLICQVVEKGAQVFLLAQLSGKPHVLSERDVALLRRNFLEKYGQNPLSSACALKEQSRKDDDN</sequence>
<evidence type="ECO:0000256" key="1">
    <source>
        <dbReference type="ARBA" id="ARBA00022723"/>
    </source>
</evidence>
<dbReference type="STRING" id="1089553.Tph_c10200"/>
<dbReference type="InterPro" id="IPR050197">
    <property type="entry name" value="Aldolase_class_II_sugar_metab"/>
</dbReference>
<keyword evidence="1" id="KW-0479">Metal-binding</keyword>
<feature type="domain" description="Class II aldolase/adducin N-terminal" evidence="3">
    <location>
        <begin position="8"/>
        <end position="185"/>
    </location>
</feature>
<dbReference type="PANTHER" id="PTHR22789">
    <property type="entry name" value="FUCULOSE PHOSPHATE ALDOLASE"/>
    <property type="match status" value="1"/>
</dbReference>
<dbReference type="SUPFAM" id="SSF53639">
    <property type="entry name" value="AraD/HMP-PK domain-like"/>
    <property type="match status" value="1"/>
</dbReference>
<dbReference type="KEGG" id="tpz:Tph_c10200"/>
<dbReference type="GO" id="GO:0008738">
    <property type="term" value="F:L-fuculose-phosphate aldolase activity"/>
    <property type="evidence" value="ECO:0007669"/>
    <property type="project" value="UniProtKB-EC"/>
</dbReference>
<dbReference type="AlphaFoldDB" id="K4LEG0"/>
<keyword evidence="2 4" id="KW-0456">Lyase</keyword>
<dbReference type="GO" id="GO:0046872">
    <property type="term" value="F:metal ion binding"/>
    <property type="evidence" value="ECO:0007669"/>
    <property type="project" value="UniProtKB-KW"/>
</dbReference>
<proteinExistence type="predicted"/>
<gene>
    <name evidence="4" type="primary">fucA</name>
    <name evidence="4" type="ordered locus">Tph_c10200</name>
</gene>
<evidence type="ECO:0000259" key="3">
    <source>
        <dbReference type="SMART" id="SM01007"/>
    </source>
</evidence>
<dbReference type="GO" id="GO:0005829">
    <property type="term" value="C:cytosol"/>
    <property type="evidence" value="ECO:0007669"/>
    <property type="project" value="TreeGrafter"/>
</dbReference>
<dbReference type="eggNOG" id="COG0235">
    <property type="taxonomic scope" value="Bacteria"/>
</dbReference>
<dbReference type="Proteomes" id="UP000000467">
    <property type="component" value="Chromosome"/>
</dbReference>
<evidence type="ECO:0000256" key="2">
    <source>
        <dbReference type="ARBA" id="ARBA00023239"/>
    </source>
</evidence>
<dbReference type="EC" id="4.1.2.17" evidence="4"/>
<protein>
    <submittedName>
        <fullName evidence="4">L-fuculose phosphate aldolase FucA</fullName>
        <ecNumber evidence="4">4.1.2.17</ecNumber>
    </submittedName>
</protein>
<dbReference type="OrthoDB" id="9786287at2"/>
<reference evidence="4 5" key="1">
    <citation type="journal article" date="2012" name="BMC Genomics">
        <title>Genome-guided analysis of physiological and morphological traits of the fermentative acetate oxidizer Thermacetogenium phaeum.</title>
        <authorList>
            <person name="Oehler D."/>
            <person name="Poehlein A."/>
            <person name="Leimbach A."/>
            <person name="Muller N."/>
            <person name="Daniel R."/>
            <person name="Gottschalk G."/>
            <person name="Schink B."/>
        </authorList>
    </citation>
    <scope>NUCLEOTIDE SEQUENCE [LARGE SCALE GENOMIC DNA]</scope>
    <source>
        <strain evidence="5">ATCC BAA-254 / DSM 26808 / PB</strain>
    </source>
</reference>